<comment type="similarity">
    <text evidence="1">Belongs to the sigma-70 factor family. ECF subfamily.</text>
</comment>
<dbReference type="Gene3D" id="1.10.10.10">
    <property type="entry name" value="Winged helix-like DNA-binding domain superfamily/Winged helix DNA-binding domain"/>
    <property type="match status" value="1"/>
</dbReference>
<dbReference type="GO" id="GO:0003677">
    <property type="term" value="F:DNA binding"/>
    <property type="evidence" value="ECO:0007669"/>
    <property type="project" value="UniProtKB-KW"/>
</dbReference>
<evidence type="ECO:0000256" key="2">
    <source>
        <dbReference type="ARBA" id="ARBA00023015"/>
    </source>
</evidence>
<dbReference type="GO" id="GO:0006352">
    <property type="term" value="P:DNA-templated transcription initiation"/>
    <property type="evidence" value="ECO:0007669"/>
    <property type="project" value="InterPro"/>
</dbReference>
<dbReference type="Pfam" id="PF08281">
    <property type="entry name" value="Sigma70_r4_2"/>
    <property type="match status" value="1"/>
</dbReference>
<keyword evidence="4" id="KW-0238">DNA-binding</keyword>
<evidence type="ECO:0008006" key="10">
    <source>
        <dbReference type="Google" id="ProtNLM"/>
    </source>
</evidence>
<dbReference type="InterPro" id="IPR039425">
    <property type="entry name" value="RNA_pol_sigma-70-like"/>
</dbReference>
<feature type="domain" description="RNA polymerase sigma factor 70 region 4 type 2" evidence="7">
    <location>
        <begin position="97"/>
        <end position="146"/>
    </location>
</feature>
<dbReference type="Proteomes" id="UP000054388">
    <property type="component" value="Unassembled WGS sequence"/>
</dbReference>
<evidence type="ECO:0000256" key="3">
    <source>
        <dbReference type="ARBA" id="ARBA00023082"/>
    </source>
</evidence>
<evidence type="ECO:0000313" key="9">
    <source>
        <dbReference type="Proteomes" id="UP000054388"/>
    </source>
</evidence>
<keyword evidence="2" id="KW-0805">Transcription regulation</keyword>
<dbReference type="InterPro" id="IPR007627">
    <property type="entry name" value="RNA_pol_sigma70_r2"/>
</dbReference>
<reference evidence="8 9" key="1">
    <citation type="submission" date="2015-10" db="EMBL/GenBank/DDBJ databases">
        <title>Genome sequence of Chryseobacterium greenlandense.</title>
        <authorList>
            <person name="Newman J."/>
            <person name="Fischer K."/>
            <person name="Miller J."/>
        </authorList>
    </citation>
    <scope>NUCLEOTIDE SEQUENCE [LARGE SCALE GENOMIC DNA]</scope>
    <source>
        <strain evidence="8 9">UMB34</strain>
    </source>
</reference>
<keyword evidence="5" id="KW-0804">Transcription</keyword>
<comment type="caution">
    <text evidence="8">The sequence shown here is derived from an EMBL/GenBank/DDBJ whole genome shotgun (WGS) entry which is preliminary data.</text>
</comment>
<dbReference type="Gene3D" id="1.10.1740.10">
    <property type="match status" value="1"/>
</dbReference>
<sequence length="176" mass="20344">MTTEHLLCQYQKELYHFILKKVKDRFVAEEVFQNSCLKIHQGIGMLKDESRARAWAYRIVRNEIINVLQQKDHISSDSSEFVEEDINDDFDNVEVCCLDHFINSLPETYKTTLVNIYVEGKSQNEVAQETGLSLANVKARLRRAKDLLKNNFVQCCKYEIDASGKLKGESKCTICD</sequence>
<dbReference type="PANTHER" id="PTHR43133:SF8">
    <property type="entry name" value="RNA POLYMERASE SIGMA FACTOR HI_1459-RELATED"/>
    <property type="match status" value="1"/>
</dbReference>
<dbReference type="NCBIfam" id="TIGR02937">
    <property type="entry name" value="sigma70-ECF"/>
    <property type="match status" value="1"/>
</dbReference>
<dbReference type="EMBL" id="LMAI01000004">
    <property type="protein sequence ID" value="KUJ56259.1"/>
    <property type="molecule type" value="Genomic_DNA"/>
</dbReference>
<dbReference type="SUPFAM" id="SSF88659">
    <property type="entry name" value="Sigma3 and sigma4 domains of RNA polymerase sigma factors"/>
    <property type="match status" value="1"/>
</dbReference>
<evidence type="ECO:0000259" key="6">
    <source>
        <dbReference type="Pfam" id="PF04542"/>
    </source>
</evidence>
<gene>
    <name evidence="8" type="ORF">AR686_06715</name>
</gene>
<dbReference type="AlphaFoldDB" id="A0A101CHY7"/>
<feature type="domain" description="RNA polymerase sigma-70 region 2" evidence="6">
    <location>
        <begin position="9"/>
        <end position="72"/>
    </location>
</feature>
<dbReference type="GO" id="GO:0016987">
    <property type="term" value="F:sigma factor activity"/>
    <property type="evidence" value="ECO:0007669"/>
    <property type="project" value="UniProtKB-KW"/>
</dbReference>
<dbReference type="InterPro" id="IPR036388">
    <property type="entry name" value="WH-like_DNA-bd_sf"/>
</dbReference>
<dbReference type="Pfam" id="PF04542">
    <property type="entry name" value="Sigma70_r2"/>
    <property type="match status" value="1"/>
</dbReference>
<accession>A0A101CHY7</accession>
<protein>
    <recommendedName>
        <fullName evidence="10">RNA polymerase subunit sigma-70</fullName>
    </recommendedName>
</protein>
<dbReference type="SUPFAM" id="SSF88946">
    <property type="entry name" value="Sigma2 domain of RNA polymerase sigma factors"/>
    <property type="match status" value="1"/>
</dbReference>
<organism evidence="8 9">
    <name type="scientific">Chryseobacterium aquaticum subsp. greenlandense</name>
    <dbReference type="NCBI Taxonomy" id="345663"/>
    <lineage>
        <taxon>Bacteria</taxon>
        <taxon>Pseudomonadati</taxon>
        <taxon>Bacteroidota</taxon>
        <taxon>Flavobacteriia</taxon>
        <taxon>Flavobacteriales</taxon>
        <taxon>Weeksellaceae</taxon>
        <taxon>Chryseobacterium group</taxon>
        <taxon>Chryseobacterium</taxon>
    </lineage>
</organism>
<keyword evidence="3" id="KW-0731">Sigma factor</keyword>
<dbReference type="RefSeq" id="WP_059136265.1">
    <property type="nucleotide sequence ID" value="NZ_LMAI01000004.1"/>
</dbReference>
<evidence type="ECO:0000313" key="8">
    <source>
        <dbReference type="EMBL" id="KUJ56259.1"/>
    </source>
</evidence>
<evidence type="ECO:0000256" key="4">
    <source>
        <dbReference type="ARBA" id="ARBA00023125"/>
    </source>
</evidence>
<dbReference type="InterPro" id="IPR013325">
    <property type="entry name" value="RNA_pol_sigma_r2"/>
</dbReference>
<evidence type="ECO:0000256" key="5">
    <source>
        <dbReference type="ARBA" id="ARBA00023163"/>
    </source>
</evidence>
<name>A0A101CHY7_9FLAO</name>
<proteinExistence type="inferred from homology"/>
<dbReference type="PANTHER" id="PTHR43133">
    <property type="entry name" value="RNA POLYMERASE ECF-TYPE SIGMA FACTO"/>
    <property type="match status" value="1"/>
</dbReference>
<dbReference type="InterPro" id="IPR013324">
    <property type="entry name" value="RNA_pol_sigma_r3/r4-like"/>
</dbReference>
<dbReference type="InterPro" id="IPR013249">
    <property type="entry name" value="RNA_pol_sigma70_r4_t2"/>
</dbReference>
<dbReference type="CDD" id="cd06171">
    <property type="entry name" value="Sigma70_r4"/>
    <property type="match status" value="1"/>
</dbReference>
<evidence type="ECO:0000256" key="1">
    <source>
        <dbReference type="ARBA" id="ARBA00010641"/>
    </source>
</evidence>
<dbReference type="InterPro" id="IPR014284">
    <property type="entry name" value="RNA_pol_sigma-70_dom"/>
</dbReference>
<evidence type="ECO:0000259" key="7">
    <source>
        <dbReference type="Pfam" id="PF08281"/>
    </source>
</evidence>